<feature type="transmembrane region" description="Helical" evidence="8">
    <location>
        <begin position="405"/>
        <end position="424"/>
    </location>
</feature>
<dbReference type="GO" id="GO:0005886">
    <property type="term" value="C:plasma membrane"/>
    <property type="evidence" value="ECO:0007669"/>
    <property type="project" value="UniProtKB-SubCell"/>
</dbReference>
<feature type="transmembrane region" description="Helical" evidence="8">
    <location>
        <begin position="475"/>
        <end position="494"/>
    </location>
</feature>
<feature type="transmembrane region" description="Helical" evidence="8">
    <location>
        <begin position="204"/>
        <end position="223"/>
    </location>
</feature>
<evidence type="ECO:0000313" key="11">
    <source>
        <dbReference type="Proteomes" id="UP000024284"/>
    </source>
</evidence>
<dbReference type="InterPro" id="IPR011701">
    <property type="entry name" value="MFS"/>
</dbReference>
<feature type="transmembrane region" description="Helical" evidence="8">
    <location>
        <begin position="170"/>
        <end position="192"/>
    </location>
</feature>
<evidence type="ECO:0000256" key="1">
    <source>
        <dbReference type="ARBA" id="ARBA00004651"/>
    </source>
</evidence>
<dbReference type="STRING" id="76947.GCA_002080435_01147"/>
<dbReference type="eggNOG" id="COG2814">
    <property type="taxonomic scope" value="Bacteria"/>
</dbReference>
<dbReference type="PATRIC" id="fig|1219045.3.peg.1880"/>
<feature type="transmembrane region" description="Helical" evidence="8">
    <location>
        <begin position="277"/>
        <end position="298"/>
    </location>
</feature>
<dbReference type="NCBIfam" id="TIGR00711">
    <property type="entry name" value="efflux_EmrB"/>
    <property type="match status" value="1"/>
</dbReference>
<dbReference type="InterPro" id="IPR020846">
    <property type="entry name" value="MFS_dom"/>
</dbReference>
<evidence type="ECO:0000256" key="7">
    <source>
        <dbReference type="ARBA" id="ARBA00023136"/>
    </source>
</evidence>
<organism evidence="10 11">
    <name type="scientific">Sphingobium herbicidovorans (strain ATCC 700291 / DSM 11019 / CCUG 56400 / KCTC 2939 / LMG 18315 / NBRC 16415 / MH)</name>
    <name type="common">Sphingomonas herbicidovorans</name>
    <dbReference type="NCBI Taxonomy" id="1219045"/>
    <lineage>
        <taxon>Bacteria</taxon>
        <taxon>Pseudomonadati</taxon>
        <taxon>Pseudomonadota</taxon>
        <taxon>Alphaproteobacteria</taxon>
        <taxon>Sphingomonadales</taxon>
        <taxon>Sphingomonadaceae</taxon>
        <taxon>Sphingobium</taxon>
    </lineage>
</organism>
<evidence type="ECO:0000256" key="2">
    <source>
        <dbReference type="ARBA" id="ARBA00008537"/>
    </source>
</evidence>
<dbReference type="Gene3D" id="1.20.1250.20">
    <property type="entry name" value="MFS general substrate transporter like domains"/>
    <property type="match status" value="1"/>
</dbReference>
<keyword evidence="5 8" id="KW-0812">Transmembrane</keyword>
<feature type="transmembrane region" description="Helical" evidence="8">
    <location>
        <begin position="304"/>
        <end position="324"/>
    </location>
</feature>
<feature type="transmembrane region" description="Helical" evidence="8">
    <location>
        <begin position="235"/>
        <end position="256"/>
    </location>
</feature>
<dbReference type="PANTHER" id="PTHR42718">
    <property type="entry name" value="MAJOR FACILITATOR SUPERFAMILY MULTIDRUG TRANSPORTER MFSC"/>
    <property type="match status" value="1"/>
</dbReference>
<dbReference type="Proteomes" id="UP000024284">
    <property type="component" value="Unassembled WGS sequence"/>
</dbReference>
<comment type="caution">
    <text evidence="10">The sequence shown here is derived from an EMBL/GenBank/DDBJ whole genome shotgun (WGS) entry which is preliminary data.</text>
</comment>
<evidence type="ECO:0000259" key="9">
    <source>
        <dbReference type="PROSITE" id="PS50850"/>
    </source>
</evidence>
<comment type="subcellular location">
    <subcellularLocation>
        <location evidence="1">Cell membrane</location>
        <topology evidence="1">Multi-pass membrane protein</topology>
    </subcellularLocation>
</comment>
<evidence type="ECO:0000256" key="3">
    <source>
        <dbReference type="ARBA" id="ARBA00022448"/>
    </source>
</evidence>
<evidence type="ECO:0000256" key="6">
    <source>
        <dbReference type="ARBA" id="ARBA00022989"/>
    </source>
</evidence>
<proteinExistence type="inferred from homology"/>
<sequence length="507" mass="54542">MKGAAESFTLTPRQRMLAGLVLALSNFMVVLDLTIANVSVPHIAGDLGISADQGTWIITSYAVAEAICVPLTGWLALRFGTVRLFIGGMIGFGIFSLLCGLSTTLGMIVACRIGQGLCGGPLMPMSQALMMRIFPPEQRAKAMGLWAMTTLAGPAMGPILGGYISDNWSWHWIFFINLPIAAMCVFAAIALLRPVETERQKLPIDYIGLGLLIFWIGCLQIMLDTGRDHDWFNHPMIVALAVMSGIGFLVFIIWELTDEHPIVDLRVFRHIGFTSGVITLSLCFGAYFAGIVIIPQWLQMSMGYTAYSAGFVTAFTAMTAIIAAPFAGRAVGKIDVRILISGSVVWMGFVTLWRSGWASTADFWTLSMPQIAQGFAMPFFMIPLTTLTLASVPPEETASAAGMQSFLRTLAVAISTSLVLTGWGNGQRVARNDMVAALDPGVGSSLERAGITAAQTPEMLANLVDQQATVMSMNHVFFIAALVLFLAGAMVWLAPKPTGRVDTSAVH</sequence>
<evidence type="ECO:0000256" key="5">
    <source>
        <dbReference type="ARBA" id="ARBA00022692"/>
    </source>
</evidence>
<dbReference type="AlphaFoldDB" id="A0A086PB67"/>
<keyword evidence="4" id="KW-1003">Cell membrane</keyword>
<dbReference type="Gene3D" id="1.20.1720.10">
    <property type="entry name" value="Multidrug resistance protein D"/>
    <property type="match status" value="1"/>
</dbReference>
<dbReference type="PANTHER" id="PTHR42718:SF9">
    <property type="entry name" value="MAJOR FACILITATOR SUPERFAMILY MULTIDRUG TRANSPORTER MFSC"/>
    <property type="match status" value="1"/>
</dbReference>
<feature type="transmembrane region" description="Helical" evidence="8">
    <location>
        <begin position="84"/>
        <end position="107"/>
    </location>
</feature>
<keyword evidence="7 8" id="KW-0472">Membrane</keyword>
<gene>
    <name evidence="10" type="ORF">BV98_001839</name>
</gene>
<feature type="transmembrane region" description="Helical" evidence="8">
    <location>
        <begin position="375"/>
        <end position="393"/>
    </location>
</feature>
<keyword evidence="6 8" id="KW-1133">Transmembrane helix</keyword>
<dbReference type="InterPro" id="IPR036259">
    <property type="entry name" value="MFS_trans_sf"/>
</dbReference>
<evidence type="ECO:0000313" key="10">
    <source>
        <dbReference type="EMBL" id="KFG90635.1"/>
    </source>
</evidence>
<feature type="transmembrane region" description="Helical" evidence="8">
    <location>
        <begin position="143"/>
        <end position="164"/>
    </location>
</feature>
<comment type="similarity">
    <text evidence="2">Belongs to the major facilitator superfamily. EmrB family.</text>
</comment>
<reference evidence="10" key="1">
    <citation type="submission" date="2014-08" db="EMBL/GenBank/DDBJ databases">
        <title>Draft genome sequences of Sphingobium herbicidovorans.</title>
        <authorList>
            <person name="Gan H.M."/>
            <person name="Gan H.Y."/>
            <person name="Savka M.A."/>
        </authorList>
    </citation>
    <scope>NUCLEOTIDE SEQUENCE [LARGE SCALE GENOMIC DNA]</scope>
    <source>
        <strain evidence="10">NBRC 16415</strain>
    </source>
</reference>
<keyword evidence="11" id="KW-1185">Reference proteome</keyword>
<name>A0A086PB67_SPHHM</name>
<feature type="transmembrane region" description="Helical" evidence="8">
    <location>
        <begin position="336"/>
        <end position="355"/>
    </location>
</feature>
<dbReference type="Pfam" id="PF07690">
    <property type="entry name" value="MFS_1"/>
    <property type="match status" value="1"/>
</dbReference>
<dbReference type="CDD" id="cd17503">
    <property type="entry name" value="MFS_LmrB_MDR_like"/>
    <property type="match status" value="1"/>
</dbReference>
<feature type="transmembrane region" description="Helical" evidence="8">
    <location>
        <begin position="56"/>
        <end position="77"/>
    </location>
</feature>
<protein>
    <submittedName>
        <fullName evidence="10">DSBA oxidoreductase</fullName>
    </submittedName>
</protein>
<dbReference type="SUPFAM" id="SSF103473">
    <property type="entry name" value="MFS general substrate transporter"/>
    <property type="match status" value="1"/>
</dbReference>
<dbReference type="InterPro" id="IPR004638">
    <property type="entry name" value="EmrB-like"/>
</dbReference>
<keyword evidence="3" id="KW-0813">Transport</keyword>
<dbReference type="EMBL" id="JFZA02000012">
    <property type="protein sequence ID" value="KFG90635.1"/>
    <property type="molecule type" value="Genomic_DNA"/>
</dbReference>
<evidence type="ECO:0000256" key="8">
    <source>
        <dbReference type="SAM" id="Phobius"/>
    </source>
</evidence>
<accession>A0A086PB67</accession>
<feature type="domain" description="Major facilitator superfamily (MFS) profile" evidence="9">
    <location>
        <begin position="18"/>
        <end position="499"/>
    </location>
</feature>
<dbReference type="GO" id="GO:0022857">
    <property type="term" value="F:transmembrane transporter activity"/>
    <property type="evidence" value="ECO:0007669"/>
    <property type="project" value="InterPro"/>
</dbReference>
<dbReference type="PROSITE" id="PS50850">
    <property type="entry name" value="MFS"/>
    <property type="match status" value="1"/>
</dbReference>
<feature type="transmembrane region" description="Helical" evidence="8">
    <location>
        <begin position="16"/>
        <end position="36"/>
    </location>
</feature>
<evidence type="ECO:0000256" key="4">
    <source>
        <dbReference type="ARBA" id="ARBA00022475"/>
    </source>
</evidence>